<dbReference type="Proteomes" id="UP000769766">
    <property type="component" value="Unassembled WGS sequence"/>
</dbReference>
<comment type="caution">
    <text evidence="1">The sequence shown here is derived from an EMBL/GenBank/DDBJ whole genome shotgun (WGS) entry which is preliminary data.</text>
</comment>
<reference evidence="1" key="1">
    <citation type="submission" date="2020-07" db="EMBL/GenBank/DDBJ databases">
        <title>Huge and variable diversity of episymbiotic CPR bacteria and DPANN archaea in groundwater ecosystems.</title>
        <authorList>
            <person name="He C.Y."/>
            <person name="Keren R."/>
            <person name="Whittaker M."/>
            <person name="Farag I.F."/>
            <person name="Doudna J."/>
            <person name="Cate J.H.D."/>
            <person name="Banfield J.F."/>
        </authorList>
    </citation>
    <scope>NUCLEOTIDE SEQUENCE</scope>
    <source>
        <strain evidence="1">NC_groundwater_672_Ag_B-0.1um_62_36</strain>
    </source>
</reference>
<protein>
    <submittedName>
        <fullName evidence="1">Uncharacterized protein</fullName>
    </submittedName>
</protein>
<organism evidence="1 2">
    <name type="scientific">Tectimicrobiota bacterium</name>
    <dbReference type="NCBI Taxonomy" id="2528274"/>
    <lineage>
        <taxon>Bacteria</taxon>
        <taxon>Pseudomonadati</taxon>
        <taxon>Nitrospinota/Tectimicrobiota group</taxon>
        <taxon>Candidatus Tectimicrobiota</taxon>
    </lineage>
</organism>
<proteinExistence type="predicted"/>
<dbReference type="AlphaFoldDB" id="A0A932CPM1"/>
<gene>
    <name evidence="1" type="ORF">HYY20_08810</name>
</gene>
<name>A0A932CPM1_UNCTE</name>
<sequence length="442" mass="51246">MKWKVGGFLFLSWLFLSVWPLSAQEAYEVDLPEIEKEIKRTAEKPYSLGGFGEFEPLVFGLDRDATFYRLRFFDRDEGEVLDQYDFRLRPEGTYRKGMLSLFARVDIPIRYDYRGWDSEVVLFEGVASLKPHPGFTLEVGKKVIKWGKGYAWNPVAFVDRPKDPEDPEEALEGFYLATANIIRSFAGPLKTVALTPVLLPVYNKVNDEFGGLQQVNFAAKLYLLLYDTDIDFMVFTGGSRTTRYGVDFAKNLRSNFEIHGEGALINDFETAVMNERGERSLRKADVMSYLLGLRYLTQQETTFILEYYRNSTGFTREEMGDFFRFVDTSYERFVQTGEESGLRRGLQLEKAYGRPNPMRHYLYFRASQKEPFDILYFTPALTSIVNITDGSFSLIPEFAYSPRTNLELRLRGAVLVGGKNTEYGEKQNDYRLELRVRYHFSW</sequence>
<evidence type="ECO:0000313" key="2">
    <source>
        <dbReference type="Proteomes" id="UP000769766"/>
    </source>
</evidence>
<dbReference type="EMBL" id="JACPRF010000265">
    <property type="protein sequence ID" value="MBI2876969.1"/>
    <property type="molecule type" value="Genomic_DNA"/>
</dbReference>
<evidence type="ECO:0000313" key="1">
    <source>
        <dbReference type="EMBL" id="MBI2876969.1"/>
    </source>
</evidence>
<accession>A0A932CPM1</accession>